<dbReference type="SMART" id="SM00179">
    <property type="entry name" value="EGF_CA"/>
    <property type="match status" value="11"/>
</dbReference>
<comment type="caution">
    <text evidence="11">Lacks conserved residue(s) required for the propagation of feature annotation.</text>
</comment>
<dbReference type="InterPro" id="IPR049883">
    <property type="entry name" value="NOTCH1_EGF-like"/>
</dbReference>
<dbReference type="SUPFAM" id="SSF57184">
    <property type="entry name" value="Growth factor receptor domain"/>
    <property type="match status" value="3"/>
</dbReference>
<evidence type="ECO:0000256" key="11">
    <source>
        <dbReference type="PROSITE-ProRule" id="PRU00076"/>
    </source>
</evidence>
<dbReference type="SMART" id="SM00104">
    <property type="entry name" value="ANATO"/>
    <property type="match status" value="3"/>
</dbReference>
<feature type="chain" id="PRO_5019498210" description="Fibulin-2" evidence="13">
    <location>
        <begin position="30"/>
        <end position="1271"/>
    </location>
</feature>
<dbReference type="PANTHER" id="PTHR24039">
    <property type="entry name" value="FIBRILLIN-RELATED"/>
    <property type="match status" value="1"/>
</dbReference>
<dbReference type="FunFam" id="2.10.25.10:FF:000341">
    <property type="entry name" value="Fibulin 2"/>
    <property type="match status" value="1"/>
</dbReference>
<feature type="region of interest" description="Disordered" evidence="12">
    <location>
        <begin position="403"/>
        <end position="437"/>
    </location>
</feature>
<dbReference type="InterPro" id="IPR026823">
    <property type="entry name" value="cEGF"/>
</dbReference>
<feature type="compositionally biased region" description="Polar residues" evidence="12">
    <location>
        <begin position="465"/>
        <end position="475"/>
    </location>
</feature>
<dbReference type="PANTHER" id="PTHR24039:SF32">
    <property type="entry name" value="FIBULIN-2"/>
    <property type="match status" value="1"/>
</dbReference>
<sequence length="1271" mass="142534">MATQRQEVFVLLDLRFWFYLLICCGSCLTQKDCTGVNCPLLENCIEEVLQPGACCASCIQYGCECEGYQYYDCVNGGFKDGKVPEGSSYFVDFGSTECACPSGGGKISCYFIPCPELPQNCIDIMEPVEGCQQCAKVGCLHNGQKYTAGHTFHMPPCKVCHCPNAGGELMCYALPDCDATQEVKTVYPIINDNEESMRHYDDHYSYDQEPLDNEHFLKESSKQSKEYVLFNSRQQKSVSKSLDIDEEGNEDNDYKENYVVPNNSHVLAYTTKIPDTVSATTMDTIAQFITFEKEMENTREDELQREWITKKETLEEKTENKENKEEPSDHMFPKVKFSLTKQPPVAVKEDNNAVPNKQPQTLFYYPFDEEEDNNNIKLNPDFDEAGNVGHNISYQLVKTIRPSDPTHTSVTLLPRARQGVNPSTGNALDEEANHSRDHLGSSRFTTAATMLGSTTPATSSPAPSQHLNYSSSSSEKPTHKEVDDVIERCCAAGQQWAANNGQCFDIPVKSLDSATCRIAQKQCCISYMEDHSCLIGMNFAKENEDCYTNPHDACGADIYKKCCDCCTLGITFRSQYGICEEKPSLGYPCSQAFLSCCEGAEDITHLPVRRWLKPRPLPETAPVPDQVLETESLKEAHSVHEEATFNYITDGELNECSLYPGQLCQHFCMKTAESYECMCFPGYILQEDGHSCKSEYEDEENSFTEAKTTQVAQTGTSVKMDRCKDASPCMHRCTQIGENTICSCFSGYRLMADQFSCEDVNECIMESHNCSREESCVNTQGSFHCVPAKICESGFIRNANDKCVDINECLLETQNCKFGETCINTVGSFRCQKTITCGTGYEQVDDHCQDINECERGNHNCAVNYECQNTPGSFRCHLKMRCSEGFLQDSQGICHDINECTTIAQPCKPGFNCINTIGSYTCKRTVITCGRGYHASPDGSHCVDVDECQSGVHRCGEGQVCQNIPGSYRCDCKSGYQYNALSRTCIDVNECWRYPGRLCAHTCENTPGSYYCTCSSGFKLALDGKNCEDINECENNICGQECANIYGSYQCYCRQGYQLTELDGHSCEDINECAQSGSTLCTFRCVNIPGSYNCACPEFGYTMSPNGRTCRDIDECAIGTHNCTPMETCFNIQGGFRCPVVDCPPNYRKVSDMRCERMTCPNYMDCQNMPVRVTYYQLTFSTNVQVPSTIFRIAPSPVYIGDSIILTITKGNNENYFNTRKVNAYTGIVYVQRQFMESKDFLLDVEMKLWRQGMFTSFLAKIYVFVAAYPF</sequence>
<dbReference type="Gene3D" id="2.10.25.10">
    <property type="entry name" value="Laminin"/>
    <property type="match status" value="11"/>
</dbReference>
<dbReference type="GO" id="GO:0071944">
    <property type="term" value="C:cell periphery"/>
    <property type="evidence" value="ECO:0007669"/>
    <property type="project" value="UniProtKB-ARBA"/>
</dbReference>
<proteinExistence type="inferred from homology"/>
<evidence type="ECO:0000313" key="16">
    <source>
        <dbReference type="EMBL" id="GCC21844.1"/>
    </source>
</evidence>
<dbReference type="AlphaFoldDB" id="A0A401RUL2"/>
<feature type="domain" description="Anaphylatoxin-like" evidence="14">
    <location>
        <begin position="489"/>
        <end position="524"/>
    </location>
</feature>
<name>A0A401RUL2_CHIPU</name>
<accession>A0A401RUL2</accession>
<dbReference type="InterPro" id="IPR000152">
    <property type="entry name" value="EGF-type_Asp/Asn_hydroxyl_site"/>
</dbReference>
<evidence type="ECO:0000256" key="6">
    <source>
        <dbReference type="ARBA" id="ARBA00022729"/>
    </source>
</evidence>
<dbReference type="InterPro" id="IPR055088">
    <property type="entry name" value="Fibulin_C"/>
</dbReference>
<evidence type="ECO:0000259" key="15">
    <source>
        <dbReference type="PROSITE" id="PS50026"/>
    </source>
</evidence>
<dbReference type="FunFam" id="2.10.25.10:FF:000038">
    <property type="entry name" value="Fibrillin 2"/>
    <property type="match status" value="2"/>
</dbReference>
<evidence type="ECO:0000259" key="14">
    <source>
        <dbReference type="PROSITE" id="PS01178"/>
    </source>
</evidence>
<dbReference type="InterPro" id="IPR056612">
    <property type="entry name" value="FIBL-2_dom"/>
</dbReference>
<keyword evidence="10" id="KW-0325">Glycoprotein</keyword>
<feature type="domain" description="EGF-like" evidence="15">
    <location>
        <begin position="1029"/>
        <end position="1068"/>
    </location>
</feature>
<feature type="domain" description="Anaphylatoxin-like" evidence="14">
    <location>
        <begin position="565"/>
        <end position="597"/>
    </location>
</feature>
<keyword evidence="5 11" id="KW-0245">EGF-like domain</keyword>
<protein>
    <recommendedName>
        <fullName evidence="18">Fibulin-2</fullName>
    </recommendedName>
</protein>
<evidence type="ECO:0000256" key="3">
    <source>
        <dbReference type="ARBA" id="ARBA00022525"/>
    </source>
</evidence>
<dbReference type="InterPro" id="IPR001881">
    <property type="entry name" value="EGF-like_Ca-bd_dom"/>
</dbReference>
<comment type="subcellular location">
    <subcellularLocation>
        <location evidence="1">Secreted</location>
        <location evidence="1">Extracellular space</location>
        <location evidence="1">Extracellular matrix</location>
    </subcellularLocation>
</comment>
<dbReference type="Pfam" id="PF12662">
    <property type="entry name" value="cEGF"/>
    <property type="match status" value="2"/>
</dbReference>
<evidence type="ECO:0000256" key="9">
    <source>
        <dbReference type="ARBA" id="ARBA00023157"/>
    </source>
</evidence>
<dbReference type="InterPro" id="IPR000742">
    <property type="entry name" value="EGF"/>
</dbReference>
<dbReference type="OMA" id="YTAGHTF"/>
<evidence type="ECO:0000256" key="2">
    <source>
        <dbReference type="ARBA" id="ARBA00006127"/>
    </source>
</evidence>
<feature type="domain" description="Anaphylatoxin-like" evidence="14">
    <location>
        <begin position="532"/>
        <end position="563"/>
    </location>
</feature>
<evidence type="ECO:0000256" key="10">
    <source>
        <dbReference type="ARBA" id="ARBA00023180"/>
    </source>
</evidence>
<comment type="similarity">
    <text evidence="2">Belongs to the fibulin family.</text>
</comment>
<dbReference type="FunFam" id="2.10.25.10:FF:000139">
    <property type="entry name" value="Fibulin-1"/>
    <property type="match status" value="1"/>
</dbReference>
<evidence type="ECO:0000256" key="7">
    <source>
        <dbReference type="ARBA" id="ARBA00022737"/>
    </source>
</evidence>
<dbReference type="CDD" id="cd00054">
    <property type="entry name" value="EGF_CA"/>
    <property type="match status" value="6"/>
</dbReference>
<keyword evidence="17" id="KW-1185">Reference proteome</keyword>
<dbReference type="PROSITE" id="PS01178">
    <property type="entry name" value="ANAPHYLATOXIN_2"/>
    <property type="match status" value="3"/>
</dbReference>
<dbReference type="InterPro" id="IPR009030">
    <property type="entry name" value="Growth_fac_rcpt_cys_sf"/>
</dbReference>
<dbReference type="Pfam" id="PF22914">
    <property type="entry name" value="Fibulin_C"/>
    <property type="match status" value="1"/>
</dbReference>
<keyword evidence="9" id="KW-1015">Disulfide bond</keyword>
<keyword evidence="3" id="KW-0964">Secreted</keyword>
<gene>
    <name evidence="16" type="ORF">chiPu_0000229</name>
</gene>
<feature type="domain" description="EGF-like" evidence="15">
    <location>
        <begin position="944"/>
        <end position="986"/>
    </location>
</feature>
<dbReference type="SUPFAM" id="SSF57196">
    <property type="entry name" value="EGF/Laminin"/>
    <property type="match status" value="1"/>
</dbReference>
<dbReference type="STRING" id="137246.A0A401RUL2"/>
<feature type="region of interest" description="Disordered" evidence="12">
    <location>
        <begin position="452"/>
        <end position="477"/>
    </location>
</feature>
<keyword evidence="8" id="KW-0106">Calcium</keyword>
<dbReference type="PROSITE" id="PS00010">
    <property type="entry name" value="ASX_HYDROXYL"/>
    <property type="match status" value="3"/>
</dbReference>
<dbReference type="Proteomes" id="UP000287033">
    <property type="component" value="Unassembled WGS sequence"/>
</dbReference>
<dbReference type="FunFam" id="2.10.25.10:FF:000078">
    <property type="entry name" value="Fibulin-1"/>
    <property type="match status" value="2"/>
</dbReference>
<dbReference type="Pfam" id="PF24532">
    <property type="entry name" value="FIBL-2"/>
    <property type="match status" value="1"/>
</dbReference>
<dbReference type="EMBL" id="BEZZ01000003">
    <property type="protein sequence ID" value="GCC21844.1"/>
    <property type="molecule type" value="Genomic_DNA"/>
</dbReference>
<dbReference type="GO" id="GO:0005509">
    <property type="term" value="F:calcium ion binding"/>
    <property type="evidence" value="ECO:0007669"/>
    <property type="project" value="InterPro"/>
</dbReference>
<evidence type="ECO:0000256" key="13">
    <source>
        <dbReference type="SAM" id="SignalP"/>
    </source>
</evidence>
<dbReference type="InterPro" id="IPR000020">
    <property type="entry name" value="Anaphylatoxin/fibulin"/>
</dbReference>
<feature type="domain" description="EGF-like" evidence="15">
    <location>
        <begin position="987"/>
        <end position="1028"/>
    </location>
</feature>
<dbReference type="PROSITE" id="PS01186">
    <property type="entry name" value="EGF_2"/>
    <property type="match status" value="4"/>
</dbReference>
<evidence type="ECO:0000256" key="12">
    <source>
        <dbReference type="SAM" id="MobiDB-lite"/>
    </source>
</evidence>
<organism evidence="16 17">
    <name type="scientific">Chiloscyllium punctatum</name>
    <name type="common">Brownbanded bambooshark</name>
    <name type="synonym">Hemiscyllium punctatum</name>
    <dbReference type="NCBI Taxonomy" id="137246"/>
    <lineage>
        <taxon>Eukaryota</taxon>
        <taxon>Metazoa</taxon>
        <taxon>Chordata</taxon>
        <taxon>Craniata</taxon>
        <taxon>Vertebrata</taxon>
        <taxon>Chondrichthyes</taxon>
        <taxon>Elasmobranchii</taxon>
        <taxon>Galeomorphii</taxon>
        <taxon>Galeoidea</taxon>
        <taxon>Orectolobiformes</taxon>
        <taxon>Hemiscylliidae</taxon>
        <taxon>Chiloscyllium</taxon>
    </lineage>
</organism>
<keyword evidence="4" id="KW-0272">Extracellular matrix</keyword>
<dbReference type="InterPro" id="IPR018097">
    <property type="entry name" value="EGF_Ca-bd_CS"/>
</dbReference>
<keyword evidence="6 13" id="KW-0732">Signal</keyword>
<dbReference type="GO" id="GO:0005576">
    <property type="term" value="C:extracellular region"/>
    <property type="evidence" value="ECO:0007669"/>
    <property type="project" value="InterPro"/>
</dbReference>
<reference evidence="16 17" key="1">
    <citation type="journal article" date="2018" name="Nat. Ecol. Evol.">
        <title>Shark genomes provide insights into elasmobranch evolution and the origin of vertebrates.</title>
        <authorList>
            <person name="Hara Y"/>
            <person name="Yamaguchi K"/>
            <person name="Onimaru K"/>
            <person name="Kadota M"/>
            <person name="Koyanagi M"/>
            <person name="Keeley SD"/>
            <person name="Tatsumi K"/>
            <person name="Tanaka K"/>
            <person name="Motone F"/>
            <person name="Kageyama Y"/>
            <person name="Nozu R"/>
            <person name="Adachi N"/>
            <person name="Nishimura O"/>
            <person name="Nakagawa R"/>
            <person name="Tanegashima C"/>
            <person name="Kiyatake I"/>
            <person name="Matsumoto R"/>
            <person name="Murakumo K"/>
            <person name="Nishida K"/>
            <person name="Terakita A"/>
            <person name="Kuratani S"/>
            <person name="Sato K"/>
            <person name="Hyodo S Kuraku.S."/>
        </authorList>
    </citation>
    <scope>NUCLEOTIDE SEQUENCE [LARGE SCALE GENOMIC DNA]</scope>
</reference>
<evidence type="ECO:0008006" key="18">
    <source>
        <dbReference type="Google" id="ProtNLM"/>
    </source>
</evidence>
<evidence type="ECO:0000256" key="5">
    <source>
        <dbReference type="ARBA" id="ARBA00022536"/>
    </source>
</evidence>
<evidence type="ECO:0000256" key="4">
    <source>
        <dbReference type="ARBA" id="ARBA00022530"/>
    </source>
</evidence>
<dbReference type="OrthoDB" id="4062651at2759"/>
<evidence type="ECO:0000313" key="17">
    <source>
        <dbReference type="Proteomes" id="UP000287033"/>
    </source>
</evidence>
<dbReference type="Pfam" id="PF07645">
    <property type="entry name" value="EGF_CA"/>
    <property type="match status" value="6"/>
</dbReference>
<feature type="compositionally biased region" description="Low complexity" evidence="12">
    <location>
        <begin position="453"/>
        <end position="464"/>
    </location>
</feature>
<evidence type="ECO:0000256" key="1">
    <source>
        <dbReference type="ARBA" id="ARBA00004498"/>
    </source>
</evidence>
<dbReference type="PROSITE" id="PS50026">
    <property type="entry name" value="EGF_3"/>
    <property type="match status" value="3"/>
</dbReference>
<feature type="signal peptide" evidence="13">
    <location>
        <begin position="1"/>
        <end position="29"/>
    </location>
</feature>
<evidence type="ECO:0000256" key="8">
    <source>
        <dbReference type="ARBA" id="ARBA00022837"/>
    </source>
</evidence>
<comment type="caution">
    <text evidence="16">The sequence shown here is derived from an EMBL/GenBank/DDBJ whole genome shotgun (WGS) entry which is preliminary data.</text>
</comment>
<dbReference type="FunFam" id="2.10.25.10:FF:000010">
    <property type="entry name" value="Pro-epidermal growth factor"/>
    <property type="match status" value="1"/>
</dbReference>
<dbReference type="SMART" id="SM00181">
    <property type="entry name" value="EGF"/>
    <property type="match status" value="11"/>
</dbReference>
<dbReference type="PROSITE" id="PS01187">
    <property type="entry name" value="EGF_CA"/>
    <property type="match status" value="4"/>
</dbReference>
<keyword evidence="7" id="KW-0677">Repeat</keyword>